<evidence type="ECO:0000313" key="4">
    <source>
        <dbReference type="EMBL" id="RJF99474.1"/>
    </source>
</evidence>
<name>A0A3A3FVX6_9BURK</name>
<proteinExistence type="predicted"/>
<dbReference type="RefSeq" id="WP_119769412.1">
    <property type="nucleotide sequence ID" value="NZ_QYUO01000001.1"/>
</dbReference>
<dbReference type="GO" id="GO:0016747">
    <property type="term" value="F:acyltransferase activity, transferring groups other than amino-acyl groups"/>
    <property type="evidence" value="ECO:0007669"/>
    <property type="project" value="InterPro"/>
</dbReference>
<gene>
    <name evidence="4" type="ORF">D3871_13765</name>
</gene>
<reference evidence="5" key="1">
    <citation type="submission" date="2018-09" db="EMBL/GenBank/DDBJ databases">
        <authorList>
            <person name="Zhu H."/>
        </authorList>
    </citation>
    <scope>NUCLEOTIDE SEQUENCE [LARGE SCALE GENOMIC DNA]</scope>
    <source>
        <strain evidence="5">K1R23-30</strain>
    </source>
</reference>
<dbReference type="PROSITE" id="PS51186">
    <property type="entry name" value="GNAT"/>
    <property type="match status" value="1"/>
</dbReference>
<evidence type="ECO:0000259" key="3">
    <source>
        <dbReference type="PROSITE" id="PS51186"/>
    </source>
</evidence>
<dbReference type="InterPro" id="IPR016181">
    <property type="entry name" value="Acyl_CoA_acyltransferase"/>
</dbReference>
<dbReference type="CDD" id="cd04301">
    <property type="entry name" value="NAT_SF"/>
    <property type="match status" value="1"/>
</dbReference>
<dbReference type="SUPFAM" id="SSF55729">
    <property type="entry name" value="Acyl-CoA N-acyltransferases (Nat)"/>
    <property type="match status" value="1"/>
</dbReference>
<dbReference type="OrthoDB" id="9796919at2"/>
<evidence type="ECO:0000256" key="2">
    <source>
        <dbReference type="ARBA" id="ARBA00023315"/>
    </source>
</evidence>
<accession>A0A3A3FVX6</accession>
<organism evidence="4 5">
    <name type="scientific">Noviherbaspirillum saxi</name>
    <dbReference type="NCBI Taxonomy" id="2320863"/>
    <lineage>
        <taxon>Bacteria</taxon>
        <taxon>Pseudomonadati</taxon>
        <taxon>Pseudomonadota</taxon>
        <taxon>Betaproteobacteria</taxon>
        <taxon>Burkholderiales</taxon>
        <taxon>Oxalobacteraceae</taxon>
        <taxon>Noviherbaspirillum</taxon>
    </lineage>
</organism>
<dbReference type="Proteomes" id="UP000265955">
    <property type="component" value="Unassembled WGS sequence"/>
</dbReference>
<sequence>MNKLLDNIVWHTLCGPHAKYAVGTNEVRRYMRGFSPFVGFADLEHPNFPDLALYVEPGEQLYCDGWAGAVPDGWGVESESILCKMTWDASMPTRNELPEAVLLDSSHASAALALATLTQPGPFSLRTIELGEYFGVFDTGRLVAMAGGRICAGGFNEISGVCTHPDYQGRGLAKSLILKLIQRQMRRGEMPFLRVMRDSDEAHRFYRRLGFRDYRESVARVFSRC</sequence>
<dbReference type="InterPro" id="IPR000182">
    <property type="entry name" value="GNAT_dom"/>
</dbReference>
<evidence type="ECO:0000256" key="1">
    <source>
        <dbReference type="ARBA" id="ARBA00022679"/>
    </source>
</evidence>
<dbReference type="Pfam" id="PF00583">
    <property type="entry name" value="Acetyltransf_1"/>
    <property type="match status" value="1"/>
</dbReference>
<feature type="domain" description="N-acetyltransferase" evidence="3">
    <location>
        <begin position="91"/>
        <end position="225"/>
    </location>
</feature>
<comment type="caution">
    <text evidence="4">The sequence shown here is derived from an EMBL/GenBank/DDBJ whole genome shotgun (WGS) entry which is preliminary data.</text>
</comment>
<dbReference type="AlphaFoldDB" id="A0A3A3FVX6"/>
<protein>
    <submittedName>
        <fullName evidence="4">GNAT family N-acetyltransferase</fullName>
    </submittedName>
</protein>
<keyword evidence="2" id="KW-0012">Acyltransferase</keyword>
<evidence type="ECO:0000313" key="5">
    <source>
        <dbReference type="Proteomes" id="UP000265955"/>
    </source>
</evidence>
<dbReference type="InterPro" id="IPR050680">
    <property type="entry name" value="YpeA/RimI_acetyltransf"/>
</dbReference>
<dbReference type="PANTHER" id="PTHR43420">
    <property type="entry name" value="ACETYLTRANSFERASE"/>
    <property type="match status" value="1"/>
</dbReference>
<keyword evidence="1 4" id="KW-0808">Transferase</keyword>
<dbReference type="EMBL" id="QYUO01000001">
    <property type="protein sequence ID" value="RJF99474.1"/>
    <property type="molecule type" value="Genomic_DNA"/>
</dbReference>
<dbReference type="Gene3D" id="3.40.630.30">
    <property type="match status" value="1"/>
</dbReference>
<keyword evidence="5" id="KW-1185">Reference proteome</keyword>